<dbReference type="PROSITE" id="PS51257">
    <property type="entry name" value="PROKAR_LIPOPROTEIN"/>
    <property type="match status" value="1"/>
</dbReference>
<feature type="region of interest" description="Disordered" evidence="1">
    <location>
        <begin position="19"/>
        <end position="59"/>
    </location>
</feature>
<feature type="compositionally biased region" description="Basic and acidic residues" evidence="1">
    <location>
        <begin position="20"/>
        <end position="59"/>
    </location>
</feature>
<sequence length="318" mass="35933">MRKGIVMILLALGLTLAGCSHHDNDNKESSTKSDKSSKTDTETDTETVKIKDDDKMTDKEKEYKELEKKASKKEKVDIMGKLDPLVTEKSLTNKTGMQGWKDYKELMKKVELADYNYVKESKGASMKEVDDFFKDKKGVKRKEIKNPGGLKQIDYWYVDPSGKKIGKSNIPEFYAEILTKYKDGKLVYASIEPGFYTADFEKALDGDKMKDIKTLNQLVAPKPVSYGIGQMKYSGIPLVNVSVIAKAPAKKKEDQVPVLAFYTFSPFNYNSDKEPQVAYLSGIEFMSGSRDFGNSNYLSMMKFIKEQKEVLDQGVHDS</sequence>
<dbReference type="RefSeq" id="WP_002460322.1">
    <property type="nucleotide sequence ID" value="NZ_JBBLTT010000017.1"/>
</dbReference>
<comment type="caution">
    <text evidence="3">The sequence shown here is derived from an EMBL/GenBank/DDBJ whole genome shotgun (WGS) entry which is preliminary data.</text>
</comment>
<evidence type="ECO:0000313" key="4">
    <source>
        <dbReference type="Proteomes" id="UP000070063"/>
    </source>
</evidence>
<feature type="signal peptide" evidence="2">
    <location>
        <begin position="1"/>
        <end position="22"/>
    </location>
</feature>
<gene>
    <name evidence="3" type="ORF">HMPREF3225_01336</name>
</gene>
<accession>A0ABD4EFP2</accession>
<feature type="chain" id="PRO_5044875983" description="Lipoprotein" evidence="2">
    <location>
        <begin position="23"/>
        <end position="318"/>
    </location>
</feature>
<proteinExistence type="predicted"/>
<protein>
    <recommendedName>
        <fullName evidence="5">Lipoprotein</fullName>
    </recommendedName>
</protein>
<evidence type="ECO:0008006" key="5">
    <source>
        <dbReference type="Google" id="ProtNLM"/>
    </source>
</evidence>
<evidence type="ECO:0000313" key="3">
    <source>
        <dbReference type="EMBL" id="KXA38150.1"/>
    </source>
</evidence>
<reference evidence="3 4" key="1">
    <citation type="submission" date="2016-01" db="EMBL/GenBank/DDBJ databases">
        <authorList>
            <person name="Mitreva M."/>
            <person name="Pepin K.H."/>
            <person name="Mihindukulasuriya K.A."/>
            <person name="Fulton R."/>
            <person name="Fronick C."/>
            <person name="O'Laughlin M."/>
            <person name="Miner T."/>
            <person name="Herter B."/>
            <person name="Rosa B.A."/>
            <person name="Cordes M."/>
            <person name="Tomlinson C."/>
            <person name="Wollam A."/>
            <person name="Palsikar V.B."/>
            <person name="Mardis E.R."/>
            <person name="Wilson R.K."/>
        </authorList>
    </citation>
    <scope>NUCLEOTIDE SEQUENCE [LARGE SCALE GENOMIC DNA]</scope>
    <source>
        <strain evidence="3 4">MJR7738</strain>
    </source>
</reference>
<evidence type="ECO:0000256" key="1">
    <source>
        <dbReference type="SAM" id="MobiDB-lite"/>
    </source>
</evidence>
<name>A0ABD4EFP2_STALU</name>
<keyword evidence="2" id="KW-0732">Signal</keyword>
<dbReference type="AlphaFoldDB" id="A0ABD4EFP2"/>
<dbReference type="Proteomes" id="UP000070063">
    <property type="component" value="Unassembled WGS sequence"/>
</dbReference>
<dbReference type="EMBL" id="LRQI01000056">
    <property type="protein sequence ID" value="KXA38150.1"/>
    <property type="molecule type" value="Genomic_DNA"/>
</dbReference>
<organism evidence="3 4">
    <name type="scientific">Staphylococcus lugdunensis</name>
    <dbReference type="NCBI Taxonomy" id="28035"/>
    <lineage>
        <taxon>Bacteria</taxon>
        <taxon>Bacillati</taxon>
        <taxon>Bacillota</taxon>
        <taxon>Bacilli</taxon>
        <taxon>Bacillales</taxon>
        <taxon>Staphylococcaceae</taxon>
        <taxon>Staphylococcus</taxon>
    </lineage>
</organism>
<evidence type="ECO:0000256" key="2">
    <source>
        <dbReference type="SAM" id="SignalP"/>
    </source>
</evidence>